<dbReference type="EMBL" id="LSYV01000048">
    <property type="protein sequence ID" value="KXZ46113.1"/>
    <property type="molecule type" value="Genomic_DNA"/>
</dbReference>
<dbReference type="InterPro" id="IPR007319">
    <property type="entry name" value="WDR36/Utp21_C"/>
</dbReference>
<dbReference type="STRING" id="33097.A0A150G8M3"/>
<dbReference type="GO" id="GO:0034388">
    <property type="term" value="C:Pwp2p-containing subcomplex of 90S preribosome"/>
    <property type="evidence" value="ECO:0007669"/>
    <property type="project" value="TreeGrafter"/>
</dbReference>
<dbReference type="AlphaFoldDB" id="A0A150G8M3"/>
<comment type="caution">
    <text evidence="3">The sequence shown here is derived from an EMBL/GenBank/DDBJ whole genome shotgun (WGS) entry which is preliminary data.</text>
</comment>
<dbReference type="OrthoDB" id="10250769at2759"/>
<sequence length="307" mass="31038">MEALFGSQAALPRAGAAVRVVRAALPSISSGRRAAGEGEGEGPEAGEGPRPMELEAAAAADNEDEDGMSEDEAEEEAARRAAAAAAETRPEGGGEGDSPPAAYSLRDPVSGAPLPLAPELVTLSLLPRSHWDSLAHIELIKARNKPLQPPKKPEAAPFFLPSLPGLAPNPVFDVAAGAGAGAGTTEEAGGDGADAGGDADGEAGPGPGSAAGSRVLEGSSSEAEEVADLGALLDMLAASLRARRDFEFCQALLSVVLAQQSDAIASRPELAARASRLGELVGSSWRRLDGLLQGVRCMLGFLGNLQA</sequence>
<evidence type="ECO:0000313" key="3">
    <source>
        <dbReference type="EMBL" id="KXZ46113.1"/>
    </source>
</evidence>
<feature type="domain" description="WDR36/Utp21 C-terminal" evidence="2">
    <location>
        <begin position="222"/>
        <end position="302"/>
    </location>
</feature>
<protein>
    <recommendedName>
        <fullName evidence="2">WDR36/Utp21 C-terminal domain-containing protein</fullName>
    </recommendedName>
</protein>
<name>A0A150G8M3_GONPE</name>
<feature type="domain" description="WDR36/Utp21 C-terminal" evidence="2">
    <location>
        <begin position="116"/>
        <end position="169"/>
    </location>
</feature>
<feature type="region of interest" description="Disordered" evidence="1">
    <location>
        <begin position="180"/>
        <end position="217"/>
    </location>
</feature>
<reference evidence="4" key="1">
    <citation type="journal article" date="2016" name="Nat. Commun.">
        <title>The Gonium pectorale genome demonstrates co-option of cell cycle regulation during the evolution of multicellularity.</title>
        <authorList>
            <person name="Hanschen E.R."/>
            <person name="Marriage T.N."/>
            <person name="Ferris P.J."/>
            <person name="Hamaji T."/>
            <person name="Toyoda A."/>
            <person name="Fujiyama A."/>
            <person name="Neme R."/>
            <person name="Noguchi H."/>
            <person name="Minakuchi Y."/>
            <person name="Suzuki M."/>
            <person name="Kawai-Toyooka H."/>
            <person name="Smith D.R."/>
            <person name="Sparks H."/>
            <person name="Anderson J."/>
            <person name="Bakaric R."/>
            <person name="Luria V."/>
            <person name="Karger A."/>
            <person name="Kirschner M.W."/>
            <person name="Durand P.M."/>
            <person name="Michod R.E."/>
            <person name="Nozaki H."/>
            <person name="Olson B.J."/>
        </authorList>
    </citation>
    <scope>NUCLEOTIDE SEQUENCE [LARGE SCALE GENOMIC DNA]</scope>
    <source>
        <strain evidence="4">NIES-2863</strain>
    </source>
</reference>
<evidence type="ECO:0000259" key="2">
    <source>
        <dbReference type="Pfam" id="PF04192"/>
    </source>
</evidence>
<evidence type="ECO:0000313" key="4">
    <source>
        <dbReference type="Proteomes" id="UP000075714"/>
    </source>
</evidence>
<keyword evidence="4" id="KW-1185">Reference proteome</keyword>
<dbReference type="PANTHER" id="PTHR22840">
    <property type="entry name" value="WD REPEAT-CONTAINING PROTEIN 36"/>
    <property type="match status" value="1"/>
</dbReference>
<accession>A0A150G8M3</accession>
<feature type="compositionally biased region" description="Acidic residues" evidence="1">
    <location>
        <begin position="61"/>
        <end position="75"/>
    </location>
</feature>
<dbReference type="GO" id="GO:0032040">
    <property type="term" value="C:small-subunit processome"/>
    <property type="evidence" value="ECO:0007669"/>
    <property type="project" value="InterPro"/>
</dbReference>
<gene>
    <name evidence="3" type="ORF">GPECTOR_47g391</name>
</gene>
<dbReference type="Pfam" id="PF04192">
    <property type="entry name" value="Utp21"/>
    <property type="match status" value="2"/>
</dbReference>
<feature type="compositionally biased region" description="Low complexity" evidence="1">
    <location>
        <begin position="46"/>
        <end position="60"/>
    </location>
</feature>
<evidence type="ECO:0000256" key="1">
    <source>
        <dbReference type="SAM" id="MobiDB-lite"/>
    </source>
</evidence>
<dbReference type="Proteomes" id="UP000075714">
    <property type="component" value="Unassembled WGS sequence"/>
</dbReference>
<dbReference type="PANTHER" id="PTHR22840:SF12">
    <property type="entry name" value="WD REPEAT-CONTAINING PROTEIN 36"/>
    <property type="match status" value="1"/>
</dbReference>
<proteinExistence type="predicted"/>
<feature type="region of interest" description="Disordered" evidence="1">
    <location>
        <begin position="26"/>
        <end position="107"/>
    </location>
</feature>
<organism evidence="3 4">
    <name type="scientific">Gonium pectorale</name>
    <name type="common">Green alga</name>
    <dbReference type="NCBI Taxonomy" id="33097"/>
    <lineage>
        <taxon>Eukaryota</taxon>
        <taxon>Viridiplantae</taxon>
        <taxon>Chlorophyta</taxon>
        <taxon>core chlorophytes</taxon>
        <taxon>Chlorophyceae</taxon>
        <taxon>CS clade</taxon>
        <taxon>Chlamydomonadales</taxon>
        <taxon>Volvocaceae</taxon>
        <taxon>Gonium</taxon>
    </lineage>
</organism>
<dbReference type="GO" id="GO:0006364">
    <property type="term" value="P:rRNA processing"/>
    <property type="evidence" value="ECO:0007669"/>
    <property type="project" value="InterPro"/>
</dbReference>